<evidence type="ECO:0000259" key="1">
    <source>
        <dbReference type="Pfam" id="PF12146"/>
    </source>
</evidence>
<dbReference type="SUPFAM" id="SSF53474">
    <property type="entry name" value="alpha/beta-Hydrolases"/>
    <property type="match status" value="1"/>
</dbReference>
<dbReference type="InterPro" id="IPR022742">
    <property type="entry name" value="Hydrolase_4"/>
</dbReference>
<dbReference type="PANTHER" id="PTHR43265">
    <property type="entry name" value="ESTERASE ESTD"/>
    <property type="match status" value="1"/>
</dbReference>
<dbReference type="RefSeq" id="WP_318798083.1">
    <property type="nucleotide sequence ID" value="NZ_JARUJP010000010.1"/>
</dbReference>
<gene>
    <name evidence="2" type="ORF">P8V03_10145</name>
</gene>
<dbReference type="GO" id="GO:0016787">
    <property type="term" value="F:hydrolase activity"/>
    <property type="evidence" value="ECO:0007669"/>
    <property type="project" value="UniProtKB-KW"/>
</dbReference>
<keyword evidence="2" id="KW-0378">Hydrolase</keyword>
<proteinExistence type="predicted"/>
<reference evidence="2 3" key="1">
    <citation type="submission" date="2023-04" db="EMBL/GenBank/DDBJ databases">
        <title>Clostridium tannerae sp. nov., isolated from the fecal material of an alpaca.</title>
        <authorList>
            <person name="Miller S."/>
            <person name="Hendry M."/>
            <person name="King J."/>
            <person name="Sankaranarayanan K."/>
            <person name="Lawson P.A."/>
        </authorList>
    </citation>
    <scope>NUCLEOTIDE SEQUENCE [LARGE SCALE GENOMIC DNA]</scope>
    <source>
        <strain evidence="2 3">A1-XYC3</strain>
    </source>
</reference>
<comment type="caution">
    <text evidence="2">The sequence shown here is derived from an EMBL/GenBank/DDBJ whole genome shotgun (WGS) entry which is preliminary data.</text>
</comment>
<feature type="domain" description="Serine aminopeptidase S33" evidence="1">
    <location>
        <begin position="57"/>
        <end position="280"/>
    </location>
</feature>
<dbReference type="Proteomes" id="UP001281656">
    <property type="component" value="Unassembled WGS sequence"/>
</dbReference>
<dbReference type="Pfam" id="PF12146">
    <property type="entry name" value="Hydrolase_4"/>
    <property type="match status" value="1"/>
</dbReference>
<evidence type="ECO:0000313" key="2">
    <source>
        <dbReference type="EMBL" id="MDW8801512.1"/>
    </source>
</evidence>
<organism evidence="2 3">
    <name type="scientific">Clostridium tanneri</name>
    <dbReference type="NCBI Taxonomy" id="3037988"/>
    <lineage>
        <taxon>Bacteria</taxon>
        <taxon>Bacillati</taxon>
        <taxon>Bacillota</taxon>
        <taxon>Clostridia</taxon>
        <taxon>Eubacteriales</taxon>
        <taxon>Clostridiaceae</taxon>
        <taxon>Clostridium</taxon>
    </lineage>
</organism>
<accession>A0ABU4JTM9</accession>
<dbReference type="Gene3D" id="3.40.50.1820">
    <property type="entry name" value="alpha/beta hydrolase"/>
    <property type="match status" value="1"/>
</dbReference>
<sequence length="318" mass="35402">MKVNFIEEQVTIKGDVVLKGTLTVPNSEAEKFPAVLIVNGSGGADRDGNMKKPPMEANIYKELAHFVTSLGFITLRYDKRGVGESEGDQLTVGVSDLINDILSNIKFLQNHPRVDRDKIILIGHSEGCILATIANTIIPAAGLVLLAGAGTNLWAPMKYQNAQILEEVKHKKGLKGFILRLAVRENVIRKQQEALFNKMINSTEDIIRLKGKKVPAKWFREHFKYSSEDILKALSDAKCPILAVTGDKDVQANAEDLKAVENLKKDNIKAVVIENMDHMLKEFSGEKTVLDIMKQYKSELHKPMHPQLKIVLGQWLTG</sequence>
<dbReference type="PANTHER" id="PTHR43265:SF1">
    <property type="entry name" value="ESTERASE ESTD"/>
    <property type="match status" value="1"/>
</dbReference>
<protein>
    <submittedName>
        <fullName evidence="2">Alpha/beta fold hydrolase</fullName>
    </submittedName>
</protein>
<evidence type="ECO:0000313" key="3">
    <source>
        <dbReference type="Proteomes" id="UP001281656"/>
    </source>
</evidence>
<dbReference type="InterPro" id="IPR053145">
    <property type="entry name" value="AB_hydrolase_Est10"/>
</dbReference>
<keyword evidence="3" id="KW-1185">Reference proteome</keyword>
<dbReference type="EMBL" id="JARUJP010000010">
    <property type="protein sequence ID" value="MDW8801512.1"/>
    <property type="molecule type" value="Genomic_DNA"/>
</dbReference>
<dbReference type="InterPro" id="IPR029058">
    <property type="entry name" value="AB_hydrolase_fold"/>
</dbReference>
<name>A0ABU4JTM9_9CLOT</name>